<evidence type="ECO:0000313" key="1">
    <source>
        <dbReference type="EMBL" id="WXK81264.1"/>
    </source>
</evidence>
<keyword evidence="2" id="KW-1185">Reference proteome</keyword>
<dbReference type="EMBL" id="CP147982">
    <property type="protein sequence ID" value="WXK81264.1"/>
    <property type="molecule type" value="Genomic_DNA"/>
</dbReference>
<sequence length="113" mass="11938">MTWASWTTVGIHALPGAVRTEEIGVINGDLTIHTTWSENLAHVAVQHTGSSDWYTMVGSPVPCPSEEASRSFHQAVVEAVRGGERADASLEELFDPQGAAAAADQPGRPNSDA</sequence>
<dbReference type="Proteomes" id="UP001626628">
    <property type="component" value="Chromosome"/>
</dbReference>
<organism evidence="1 2">
    <name type="scientific">Streptomyces sirii</name>
    <dbReference type="NCBI Taxonomy" id="3127701"/>
    <lineage>
        <taxon>Bacteria</taxon>
        <taxon>Bacillati</taxon>
        <taxon>Actinomycetota</taxon>
        <taxon>Actinomycetes</taxon>
        <taxon>Kitasatosporales</taxon>
        <taxon>Streptomycetaceae</taxon>
        <taxon>Streptomyces</taxon>
    </lineage>
</organism>
<evidence type="ECO:0008006" key="3">
    <source>
        <dbReference type="Google" id="ProtNLM"/>
    </source>
</evidence>
<proteinExistence type="predicted"/>
<name>A0ABZ2R130_9ACTN</name>
<accession>A0ABZ2R130</accession>
<protein>
    <recommendedName>
        <fullName evidence="3">DUF2255 family protein</fullName>
    </recommendedName>
</protein>
<evidence type="ECO:0000313" key="2">
    <source>
        <dbReference type="Proteomes" id="UP001626628"/>
    </source>
</evidence>
<gene>
    <name evidence="1" type="ORF">WAB15_37565</name>
</gene>
<dbReference type="RefSeq" id="WP_399148429.1">
    <property type="nucleotide sequence ID" value="NZ_CP147982.1"/>
</dbReference>
<reference evidence="1 2" key="1">
    <citation type="submission" date="2024-03" db="EMBL/GenBank/DDBJ databases">
        <title>The complete genome of Streptomyces sirii sp.nov.</title>
        <authorList>
            <person name="Zakalyukina Y.V."/>
            <person name="Belik A.R."/>
            <person name="Biryukov M.V."/>
            <person name="Baturina O.A."/>
            <person name="Kabilov M.R."/>
        </authorList>
    </citation>
    <scope>NUCLEOTIDE SEQUENCE [LARGE SCALE GENOMIC DNA]</scope>
    <source>
        <strain evidence="1 2">BP-8</strain>
    </source>
</reference>